<gene>
    <name evidence="1" type="ORF">KVG88_22920</name>
</gene>
<proteinExistence type="predicted"/>
<sequence length="61" mass="6922">MDKTLRFLKKEDTEESLGVLRSHSSNAEKIAFVMTISEQKSKMIAKRGRDALVAALKEDRL</sequence>
<reference evidence="1" key="1">
    <citation type="submission" date="2021-06" db="EMBL/GenBank/DDBJ databases">
        <title>Updating the genus Pseudomonas: Description of 43 new species and partition of the Pseudomonas putida group.</title>
        <authorList>
            <person name="Girard L."/>
            <person name="Lood C."/>
            <person name="Vandamme P."/>
            <person name="Rokni-Zadeh H."/>
            <person name="Van Noort V."/>
            <person name="Hofte M."/>
            <person name="Lavigne R."/>
            <person name="De Mot R."/>
        </authorList>
    </citation>
    <scope>NUCLEOTIDE SEQUENCE</scope>
    <source>
        <strain evidence="1">SWRI74</strain>
    </source>
</reference>
<protein>
    <submittedName>
        <fullName evidence="1">Uncharacterized protein</fullName>
    </submittedName>
</protein>
<dbReference type="EMBL" id="JAHSTU010000008">
    <property type="protein sequence ID" value="MBV4522924.1"/>
    <property type="molecule type" value="Genomic_DNA"/>
</dbReference>
<evidence type="ECO:0000313" key="1">
    <source>
        <dbReference type="EMBL" id="MBV4522924.1"/>
    </source>
</evidence>
<dbReference type="Proteomes" id="UP001049200">
    <property type="component" value="Unassembled WGS sequence"/>
</dbReference>
<name>A0ABS6QVH2_9PSED</name>
<keyword evidence="2" id="KW-1185">Reference proteome</keyword>
<comment type="caution">
    <text evidence="1">The sequence shown here is derived from an EMBL/GenBank/DDBJ whole genome shotgun (WGS) entry which is preliminary data.</text>
</comment>
<organism evidence="1 2">
    <name type="scientific">Pseudomonas azerbaijanoccidentalis</name>
    <dbReference type="NCBI Taxonomy" id="2842347"/>
    <lineage>
        <taxon>Bacteria</taxon>
        <taxon>Pseudomonadati</taxon>
        <taxon>Pseudomonadota</taxon>
        <taxon>Gammaproteobacteria</taxon>
        <taxon>Pseudomonadales</taxon>
        <taxon>Pseudomonadaceae</taxon>
        <taxon>Pseudomonas</taxon>
    </lineage>
</organism>
<evidence type="ECO:0000313" key="2">
    <source>
        <dbReference type="Proteomes" id="UP001049200"/>
    </source>
</evidence>
<accession>A0ABS6QVH2</accession>
<dbReference type="RefSeq" id="WP_217872836.1">
    <property type="nucleotide sequence ID" value="NZ_JAHSTU010000008.1"/>
</dbReference>